<dbReference type="HOGENOM" id="CLU_3274460_0_0_10"/>
<gene>
    <name evidence="1" type="ORF">PREVCOP_04937</name>
</gene>
<reference evidence="1" key="1">
    <citation type="submission" date="2009-11" db="EMBL/GenBank/DDBJ databases">
        <authorList>
            <person name="Weinstock G."/>
            <person name="Sodergren E."/>
            <person name="Clifton S."/>
            <person name="Fulton L."/>
            <person name="Fulton B."/>
            <person name="Courtney L."/>
            <person name="Fronick C."/>
            <person name="Harrison M."/>
            <person name="Strong C."/>
            <person name="Farmer C."/>
            <person name="Delahaunty K."/>
            <person name="Markovic C."/>
            <person name="Hall O."/>
            <person name="Minx P."/>
            <person name="Tomlinson C."/>
            <person name="Mitreva M."/>
            <person name="Nelson J."/>
            <person name="Hou S."/>
            <person name="Wollam A."/>
            <person name="Pepin K.H."/>
            <person name="Johnson M."/>
            <person name="Bhonagiri V."/>
            <person name="Nash W.E."/>
            <person name="Warren W."/>
            <person name="Chinwalla A."/>
            <person name="Mardis E.R."/>
            <person name="Wilson R.K."/>
        </authorList>
    </citation>
    <scope>NUCLEOTIDE SEQUENCE [LARGE SCALE GENOMIC DNA]</scope>
    <source>
        <strain evidence="1">DSM 18205</strain>
    </source>
</reference>
<accession>D1PCK3</accession>
<dbReference type="AlphaFoldDB" id="D1PCK3"/>
<evidence type="ECO:0000313" key="2">
    <source>
        <dbReference type="Proteomes" id="UP000004477"/>
    </source>
</evidence>
<dbReference type="PaxDb" id="537011-PREVCOP_04937"/>
<organism evidence="1 2">
    <name type="scientific">Segatella copri DSM 18205</name>
    <dbReference type="NCBI Taxonomy" id="537011"/>
    <lineage>
        <taxon>Bacteria</taxon>
        <taxon>Pseudomonadati</taxon>
        <taxon>Bacteroidota</taxon>
        <taxon>Bacteroidia</taxon>
        <taxon>Bacteroidales</taxon>
        <taxon>Prevotellaceae</taxon>
        <taxon>Segatella</taxon>
    </lineage>
</organism>
<protein>
    <submittedName>
        <fullName evidence="1">Uncharacterized protein</fullName>
    </submittedName>
</protein>
<dbReference type="Proteomes" id="UP000004477">
    <property type="component" value="Unassembled WGS sequence"/>
</dbReference>
<evidence type="ECO:0000313" key="1">
    <source>
        <dbReference type="EMBL" id="EFB35655.1"/>
    </source>
</evidence>
<dbReference type="EMBL" id="ACBX02000014">
    <property type="protein sequence ID" value="EFB35655.1"/>
    <property type="molecule type" value="Genomic_DNA"/>
</dbReference>
<comment type="caution">
    <text evidence="1">The sequence shown here is derived from an EMBL/GenBank/DDBJ whole genome shotgun (WGS) entry which is preliminary data.</text>
</comment>
<proteinExistence type="predicted"/>
<sequence>MNFGGKSVLKKLFYNRFARFYRVCCSIKPVVMGRFYDAGNG</sequence>
<name>D1PCK3_9BACT</name>
<keyword evidence="2" id="KW-1185">Reference proteome</keyword>